<dbReference type="Gene3D" id="2.40.260.10">
    <property type="entry name" value="Sortase"/>
    <property type="match status" value="1"/>
</dbReference>
<name>A0A9X4AG74_9BACI</name>
<protein>
    <submittedName>
        <fullName evidence="4">Class D sortase</fullName>
    </submittedName>
</protein>
<dbReference type="InterPro" id="IPR042000">
    <property type="entry name" value="Sortase_D_2"/>
</dbReference>
<feature type="region of interest" description="Disordered" evidence="3">
    <location>
        <begin position="66"/>
        <end position="96"/>
    </location>
</feature>
<keyword evidence="1" id="KW-0378">Hydrolase</keyword>
<comment type="caution">
    <text evidence="4">The sequence shown here is derived from an EMBL/GenBank/DDBJ whole genome shotgun (WGS) entry which is preliminary data.</text>
</comment>
<evidence type="ECO:0000256" key="1">
    <source>
        <dbReference type="ARBA" id="ARBA00022801"/>
    </source>
</evidence>
<evidence type="ECO:0000313" key="5">
    <source>
        <dbReference type="Proteomes" id="UP001145069"/>
    </source>
</evidence>
<dbReference type="Pfam" id="PF04203">
    <property type="entry name" value="Sortase"/>
    <property type="match status" value="1"/>
</dbReference>
<dbReference type="AlphaFoldDB" id="A0A9X4AG74"/>
<dbReference type="RefSeq" id="WP_272446030.1">
    <property type="nucleotide sequence ID" value="NZ_JAMQKC010000005.1"/>
</dbReference>
<keyword evidence="5" id="KW-1185">Reference proteome</keyword>
<dbReference type="EMBL" id="JAMQKC010000005">
    <property type="protein sequence ID" value="MDC3416980.1"/>
    <property type="molecule type" value="Genomic_DNA"/>
</dbReference>
<organism evidence="4 5">
    <name type="scientific">Aquibacillus salsiterrae</name>
    <dbReference type="NCBI Taxonomy" id="2950439"/>
    <lineage>
        <taxon>Bacteria</taxon>
        <taxon>Bacillati</taxon>
        <taxon>Bacillota</taxon>
        <taxon>Bacilli</taxon>
        <taxon>Bacillales</taxon>
        <taxon>Bacillaceae</taxon>
        <taxon>Aquibacillus</taxon>
    </lineage>
</organism>
<dbReference type="InterPro" id="IPR005754">
    <property type="entry name" value="Sortase"/>
</dbReference>
<feature type="active site" description="Proton donor/acceptor" evidence="2">
    <location>
        <position position="150"/>
    </location>
</feature>
<reference evidence="4" key="1">
    <citation type="submission" date="2022-06" db="EMBL/GenBank/DDBJ databases">
        <title>Aquibacillus sp. a new bacterium isolated from soil saline samples.</title>
        <authorList>
            <person name="Galisteo C."/>
            <person name="De La Haba R."/>
            <person name="Sanchez-Porro C."/>
            <person name="Ventosa A."/>
        </authorList>
    </citation>
    <scope>NUCLEOTIDE SEQUENCE</scope>
    <source>
        <strain evidence="4">3ASR75-54</strain>
    </source>
</reference>
<dbReference type="InterPro" id="IPR023365">
    <property type="entry name" value="Sortase_dom-sf"/>
</dbReference>
<dbReference type="NCBIfam" id="TIGR01076">
    <property type="entry name" value="sortase_fam"/>
    <property type="match status" value="1"/>
</dbReference>
<dbReference type="CDD" id="cd06166">
    <property type="entry name" value="Sortase_D_2"/>
    <property type="match status" value="1"/>
</dbReference>
<feature type="compositionally biased region" description="Acidic residues" evidence="3">
    <location>
        <begin position="70"/>
        <end position="89"/>
    </location>
</feature>
<evidence type="ECO:0000256" key="2">
    <source>
        <dbReference type="PIRSR" id="PIRSR605754-1"/>
    </source>
</evidence>
<accession>A0A9X4AG74</accession>
<gene>
    <name evidence="4" type="ORF">NC799_08595</name>
</gene>
<feature type="active site" description="Acyl-thioester intermediate" evidence="2">
    <location>
        <position position="212"/>
    </location>
</feature>
<sequence>MMKKLAILFILAGVIVMAYPAYNYYSSVSDEKQLLEAFEQIDQEGASSNETTKSYKELNEVFNRRVSAEESNEEEADQSEPSQEVEEQSESNSKPEAELENLLGVITIDKINVELPILEGASLKNLDKGAGHLKGTASLGQVGNSAVAAHRSWTYGRQFNRLNEVEVGDEIKIKTKGKEYTYVVFKIKIVKPEDISVLNPIGDKKVLTLITCTPIKEATDRLIVHAELKA</sequence>
<dbReference type="Proteomes" id="UP001145069">
    <property type="component" value="Unassembled WGS sequence"/>
</dbReference>
<evidence type="ECO:0000256" key="3">
    <source>
        <dbReference type="SAM" id="MobiDB-lite"/>
    </source>
</evidence>
<proteinExistence type="predicted"/>
<evidence type="ECO:0000313" key="4">
    <source>
        <dbReference type="EMBL" id="MDC3416980.1"/>
    </source>
</evidence>
<dbReference type="GO" id="GO:0016787">
    <property type="term" value="F:hydrolase activity"/>
    <property type="evidence" value="ECO:0007669"/>
    <property type="project" value="UniProtKB-KW"/>
</dbReference>
<dbReference type="SUPFAM" id="SSF63817">
    <property type="entry name" value="Sortase"/>
    <property type="match status" value="1"/>
</dbReference>